<dbReference type="CDD" id="cd00130">
    <property type="entry name" value="PAS"/>
    <property type="match status" value="1"/>
</dbReference>
<dbReference type="Pfam" id="PF00990">
    <property type="entry name" value="GGDEF"/>
    <property type="match status" value="1"/>
</dbReference>
<keyword evidence="5" id="KW-1185">Reference proteome</keyword>
<evidence type="ECO:0000259" key="1">
    <source>
        <dbReference type="PROSITE" id="PS50112"/>
    </source>
</evidence>
<dbReference type="NCBIfam" id="TIGR00254">
    <property type="entry name" value="GGDEF"/>
    <property type="match status" value="1"/>
</dbReference>
<name>A0ABY2SM07_9HYPH</name>
<sequence>MPLENSDISHQELQTALAGIHDAVIITDGAGNIAFFNSAAERLWGYPASTVLRRKPEEIPLFNDEEASRSSSPDGGWLMEVITAASQTKVYAASLIALPATGNGRRKMIILHIDQGKTDSSAHYDNLTGLPKRAAMYSFIDDIIINEKTDKFALFSLDLDHFKDVNDALGYAAGDHVLAKIAQRLCLEFSRRARVFHADSDGFVVVATGCDRSKAVMIAQRIQALFHQPFHMNELTLSVTASIGISLYPEHGGERDLLFKHANHATHLIKKVTSGGYLFFGPEMNQVDQERLKLAAALKRAIPDSQLHLHYQPQVRLDTGELYGVEALARWYEPTLGEISPGVFIALAEETGEIEAIGRWTLQEACRQMARWREDNIAVPVISVNLSPINFYNSGLPDYIAGLLNRYRLPAETLTIEITEGVMMDKRPETLAVICAVRALGVGLSMDDFGTGFSCLSRLAQLPMTELKIDQSFMRDFTEGSKMKAIATTVVRIGQSLKQTVIAEGVETEQQFAQLRELNCDIAQGFYYSRALNPVALTGWLKSRTV</sequence>
<dbReference type="InterPro" id="IPR043128">
    <property type="entry name" value="Rev_trsase/Diguanyl_cyclase"/>
</dbReference>
<dbReference type="Proteomes" id="UP000305202">
    <property type="component" value="Unassembled WGS sequence"/>
</dbReference>
<dbReference type="InterPro" id="IPR052155">
    <property type="entry name" value="Biofilm_reg_signaling"/>
</dbReference>
<feature type="domain" description="PAS" evidence="1">
    <location>
        <begin position="9"/>
        <end position="54"/>
    </location>
</feature>
<comment type="caution">
    <text evidence="4">The sequence shown here is derived from an EMBL/GenBank/DDBJ whole genome shotgun (WGS) entry which is preliminary data.</text>
</comment>
<dbReference type="Gene3D" id="3.30.450.20">
    <property type="entry name" value="PAS domain"/>
    <property type="match status" value="1"/>
</dbReference>
<accession>A0ABY2SM07</accession>
<feature type="domain" description="EAL" evidence="2">
    <location>
        <begin position="291"/>
        <end position="545"/>
    </location>
</feature>
<dbReference type="SUPFAM" id="SSF55073">
    <property type="entry name" value="Nucleotide cyclase"/>
    <property type="match status" value="1"/>
</dbReference>
<proteinExistence type="predicted"/>
<dbReference type="CDD" id="cd01948">
    <property type="entry name" value="EAL"/>
    <property type="match status" value="1"/>
</dbReference>
<dbReference type="Pfam" id="PF00563">
    <property type="entry name" value="EAL"/>
    <property type="match status" value="1"/>
</dbReference>
<evidence type="ECO:0000259" key="3">
    <source>
        <dbReference type="PROSITE" id="PS50887"/>
    </source>
</evidence>
<dbReference type="InterPro" id="IPR013767">
    <property type="entry name" value="PAS_fold"/>
</dbReference>
<dbReference type="PANTHER" id="PTHR44757">
    <property type="entry name" value="DIGUANYLATE CYCLASE DGCP"/>
    <property type="match status" value="1"/>
</dbReference>
<dbReference type="InterPro" id="IPR035919">
    <property type="entry name" value="EAL_sf"/>
</dbReference>
<dbReference type="InterPro" id="IPR035965">
    <property type="entry name" value="PAS-like_dom_sf"/>
</dbReference>
<dbReference type="InterPro" id="IPR000014">
    <property type="entry name" value="PAS"/>
</dbReference>
<dbReference type="Pfam" id="PF00989">
    <property type="entry name" value="PAS"/>
    <property type="match status" value="1"/>
</dbReference>
<dbReference type="SMART" id="SM00052">
    <property type="entry name" value="EAL"/>
    <property type="match status" value="1"/>
</dbReference>
<dbReference type="PROSITE" id="PS50883">
    <property type="entry name" value="EAL"/>
    <property type="match status" value="1"/>
</dbReference>
<evidence type="ECO:0000259" key="2">
    <source>
        <dbReference type="PROSITE" id="PS50883"/>
    </source>
</evidence>
<dbReference type="InterPro" id="IPR029787">
    <property type="entry name" value="Nucleotide_cyclase"/>
</dbReference>
<gene>
    <name evidence="4" type="ORF">FCN80_17365</name>
</gene>
<dbReference type="PROSITE" id="PS50112">
    <property type="entry name" value="PAS"/>
    <property type="match status" value="1"/>
</dbReference>
<dbReference type="SMART" id="SM00091">
    <property type="entry name" value="PAS"/>
    <property type="match status" value="1"/>
</dbReference>
<reference evidence="4 5" key="1">
    <citation type="submission" date="2019-04" db="EMBL/GenBank/DDBJ databases">
        <authorList>
            <person name="Li M."/>
            <person name="Gao C."/>
        </authorList>
    </citation>
    <scope>NUCLEOTIDE SEQUENCE [LARGE SCALE GENOMIC DNA]</scope>
    <source>
        <strain evidence="4 5">BGMRC 2031</strain>
    </source>
</reference>
<dbReference type="Gene3D" id="3.20.20.450">
    <property type="entry name" value="EAL domain"/>
    <property type="match status" value="1"/>
</dbReference>
<dbReference type="Gene3D" id="3.30.70.270">
    <property type="match status" value="1"/>
</dbReference>
<feature type="domain" description="GGDEF" evidence="3">
    <location>
        <begin position="150"/>
        <end position="282"/>
    </location>
</feature>
<dbReference type="PANTHER" id="PTHR44757:SF2">
    <property type="entry name" value="BIOFILM ARCHITECTURE MAINTENANCE PROTEIN MBAA"/>
    <property type="match status" value="1"/>
</dbReference>
<dbReference type="SUPFAM" id="SSF55785">
    <property type="entry name" value="PYP-like sensor domain (PAS domain)"/>
    <property type="match status" value="1"/>
</dbReference>
<dbReference type="InterPro" id="IPR001633">
    <property type="entry name" value="EAL_dom"/>
</dbReference>
<evidence type="ECO:0000313" key="4">
    <source>
        <dbReference type="EMBL" id="TKI04585.1"/>
    </source>
</evidence>
<dbReference type="CDD" id="cd01949">
    <property type="entry name" value="GGDEF"/>
    <property type="match status" value="1"/>
</dbReference>
<evidence type="ECO:0000313" key="5">
    <source>
        <dbReference type="Proteomes" id="UP000305202"/>
    </source>
</evidence>
<dbReference type="PROSITE" id="PS50887">
    <property type="entry name" value="GGDEF"/>
    <property type="match status" value="1"/>
</dbReference>
<dbReference type="SMART" id="SM00267">
    <property type="entry name" value="GGDEF"/>
    <property type="match status" value="1"/>
</dbReference>
<dbReference type="EMBL" id="SZPQ01000027">
    <property type="protein sequence ID" value="TKI04585.1"/>
    <property type="molecule type" value="Genomic_DNA"/>
</dbReference>
<dbReference type="InterPro" id="IPR000160">
    <property type="entry name" value="GGDEF_dom"/>
</dbReference>
<dbReference type="SUPFAM" id="SSF141868">
    <property type="entry name" value="EAL domain-like"/>
    <property type="match status" value="1"/>
</dbReference>
<protein>
    <submittedName>
        <fullName evidence="4">EAL domain-containing protein</fullName>
    </submittedName>
</protein>
<organism evidence="4 5">
    <name type="scientific">Martelella alba</name>
    <dbReference type="NCBI Taxonomy" id="2590451"/>
    <lineage>
        <taxon>Bacteria</taxon>
        <taxon>Pseudomonadati</taxon>
        <taxon>Pseudomonadota</taxon>
        <taxon>Alphaproteobacteria</taxon>
        <taxon>Hyphomicrobiales</taxon>
        <taxon>Aurantimonadaceae</taxon>
        <taxon>Martelella</taxon>
    </lineage>
</organism>